<gene>
    <name evidence="5" type="ORF">ACFQ0E_09615</name>
</gene>
<dbReference type="PANTHER" id="PTHR21666">
    <property type="entry name" value="PEPTIDASE-RELATED"/>
    <property type="match status" value="1"/>
</dbReference>
<protein>
    <submittedName>
        <fullName evidence="5">Murein hydrolase activator EnvC family protein</fullName>
    </submittedName>
</protein>
<name>A0ABW2YH58_9GAMM</name>
<evidence type="ECO:0000256" key="2">
    <source>
        <dbReference type="SAM" id="MobiDB-lite"/>
    </source>
</evidence>
<dbReference type="EMBL" id="JBHTIF010000001">
    <property type="protein sequence ID" value="MFD0725854.1"/>
    <property type="molecule type" value="Genomic_DNA"/>
</dbReference>
<evidence type="ECO:0000256" key="3">
    <source>
        <dbReference type="SAM" id="SignalP"/>
    </source>
</evidence>
<accession>A0ABW2YH58</accession>
<dbReference type="GO" id="GO:0016787">
    <property type="term" value="F:hydrolase activity"/>
    <property type="evidence" value="ECO:0007669"/>
    <property type="project" value="UniProtKB-KW"/>
</dbReference>
<feature type="signal peptide" evidence="3">
    <location>
        <begin position="1"/>
        <end position="23"/>
    </location>
</feature>
<keyword evidence="3" id="KW-0732">Signal</keyword>
<organism evidence="5 6">
    <name type="scientific">Lysobacter brunescens</name>
    <dbReference type="NCBI Taxonomy" id="262323"/>
    <lineage>
        <taxon>Bacteria</taxon>
        <taxon>Pseudomonadati</taxon>
        <taxon>Pseudomonadota</taxon>
        <taxon>Gammaproteobacteria</taxon>
        <taxon>Lysobacterales</taxon>
        <taxon>Lysobacteraceae</taxon>
        <taxon>Lysobacter</taxon>
    </lineage>
</organism>
<evidence type="ECO:0000313" key="5">
    <source>
        <dbReference type="EMBL" id="MFD0725854.1"/>
    </source>
</evidence>
<keyword evidence="5" id="KW-0378">Hydrolase</keyword>
<dbReference type="InterPro" id="IPR016047">
    <property type="entry name" value="M23ase_b-sheet_dom"/>
</dbReference>
<dbReference type="PANTHER" id="PTHR21666:SF270">
    <property type="entry name" value="MUREIN HYDROLASE ACTIVATOR ENVC"/>
    <property type="match status" value="1"/>
</dbReference>
<keyword evidence="6" id="KW-1185">Reference proteome</keyword>
<dbReference type="InterPro" id="IPR011055">
    <property type="entry name" value="Dup_hybrid_motif"/>
</dbReference>
<dbReference type="InterPro" id="IPR050570">
    <property type="entry name" value="Cell_wall_metabolism_enzyme"/>
</dbReference>
<dbReference type="Gene3D" id="2.70.70.10">
    <property type="entry name" value="Glucose Permease (Domain IIA)"/>
    <property type="match status" value="1"/>
</dbReference>
<feature type="chain" id="PRO_5045103679" evidence="3">
    <location>
        <begin position="24"/>
        <end position="417"/>
    </location>
</feature>
<feature type="coiled-coil region" evidence="1">
    <location>
        <begin position="27"/>
        <end position="117"/>
    </location>
</feature>
<dbReference type="Pfam" id="PF01551">
    <property type="entry name" value="Peptidase_M23"/>
    <property type="match status" value="1"/>
</dbReference>
<feature type="compositionally biased region" description="Basic and acidic residues" evidence="2">
    <location>
        <begin position="254"/>
        <end position="263"/>
    </location>
</feature>
<dbReference type="RefSeq" id="WP_386823432.1">
    <property type="nucleotide sequence ID" value="NZ_JBHTIF010000001.1"/>
</dbReference>
<proteinExistence type="predicted"/>
<comment type="caution">
    <text evidence="5">The sequence shown here is derived from an EMBL/GenBank/DDBJ whole genome shotgun (WGS) entry which is preliminary data.</text>
</comment>
<evidence type="ECO:0000259" key="4">
    <source>
        <dbReference type="Pfam" id="PF01551"/>
    </source>
</evidence>
<sequence length="417" mass="45641">MTSSFARWLLVALLLALATPLAARQSGPEAQRQLEKVRRELDEVAAERRRLEGQRGAASRELREVDERVARSSRALHEAEAQLAREQAAYEQLLERRDELRSQHAAQRRELATLLRAAYAQGGHAPLKLALAQDRVADSQRQLAYYGYLQRQRVQRAAALTAELQELDRVETQILARRTALDTARAQQRVQLANLDRDRKAHAVTLTELEQRYRDRQAREQALGSDAKALQAVVARLRAAAAKAAAERVAAERAEKARAEKARQAGGTKPGTRTQGERKPPRQIASAPPVRVGGAGWPLSGGLLAGYGGRMPDGRASHGLLISAGLGSPVRAVADGSVVFAEWMTGYGLIIIVDHGNGYLSLYAHNESLLKDVGTSVKRGDAVARVGNSGGLAQPALYFELRRNGQPVDPNSWLRRQ</sequence>
<keyword evidence="1" id="KW-0175">Coiled coil</keyword>
<dbReference type="SUPFAM" id="SSF51261">
    <property type="entry name" value="Duplicated hybrid motif"/>
    <property type="match status" value="1"/>
</dbReference>
<feature type="domain" description="M23ase beta-sheet core" evidence="4">
    <location>
        <begin position="317"/>
        <end position="410"/>
    </location>
</feature>
<evidence type="ECO:0000256" key="1">
    <source>
        <dbReference type="SAM" id="Coils"/>
    </source>
</evidence>
<dbReference type="Proteomes" id="UP001597110">
    <property type="component" value="Unassembled WGS sequence"/>
</dbReference>
<feature type="region of interest" description="Disordered" evidence="2">
    <location>
        <begin position="254"/>
        <end position="291"/>
    </location>
</feature>
<reference evidence="6" key="1">
    <citation type="journal article" date="2019" name="Int. J. Syst. Evol. Microbiol.">
        <title>The Global Catalogue of Microorganisms (GCM) 10K type strain sequencing project: providing services to taxonomists for standard genome sequencing and annotation.</title>
        <authorList>
            <consortium name="The Broad Institute Genomics Platform"/>
            <consortium name="The Broad Institute Genome Sequencing Center for Infectious Disease"/>
            <person name="Wu L."/>
            <person name="Ma J."/>
        </authorList>
    </citation>
    <scope>NUCLEOTIDE SEQUENCE [LARGE SCALE GENOMIC DNA]</scope>
    <source>
        <strain evidence="6">CCUG 55585</strain>
    </source>
</reference>
<dbReference type="Gene3D" id="6.10.250.3150">
    <property type="match status" value="1"/>
</dbReference>
<dbReference type="CDD" id="cd12797">
    <property type="entry name" value="M23_peptidase"/>
    <property type="match status" value="1"/>
</dbReference>
<evidence type="ECO:0000313" key="6">
    <source>
        <dbReference type="Proteomes" id="UP001597110"/>
    </source>
</evidence>